<dbReference type="EMBL" id="SDIL01000125">
    <property type="protein sequence ID" value="RXK35698.1"/>
    <property type="molecule type" value="Genomic_DNA"/>
</dbReference>
<dbReference type="InParanoid" id="A0A4Q1BA95"/>
<accession>A0A4Q1BA95</accession>
<dbReference type="AlphaFoldDB" id="A0A4Q1BA95"/>
<organism evidence="1 2">
    <name type="scientific">Tremella mesenterica</name>
    <name type="common">Jelly fungus</name>
    <dbReference type="NCBI Taxonomy" id="5217"/>
    <lineage>
        <taxon>Eukaryota</taxon>
        <taxon>Fungi</taxon>
        <taxon>Dikarya</taxon>
        <taxon>Basidiomycota</taxon>
        <taxon>Agaricomycotina</taxon>
        <taxon>Tremellomycetes</taxon>
        <taxon>Tremellales</taxon>
        <taxon>Tremellaceae</taxon>
        <taxon>Tremella</taxon>
    </lineage>
</organism>
<reference evidence="1 2" key="1">
    <citation type="submission" date="2016-06" db="EMBL/GenBank/DDBJ databases">
        <title>Evolution of pathogenesis and genome organization in the Tremellales.</title>
        <authorList>
            <person name="Cuomo C."/>
            <person name="Litvintseva A."/>
            <person name="Heitman J."/>
            <person name="Chen Y."/>
            <person name="Sun S."/>
            <person name="Springer D."/>
            <person name="Dromer F."/>
            <person name="Young S."/>
            <person name="Zeng Q."/>
            <person name="Chapman S."/>
            <person name="Gujja S."/>
            <person name="Saif S."/>
            <person name="Birren B."/>
        </authorList>
    </citation>
    <scope>NUCLEOTIDE SEQUENCE [LARGE SCALE GENOMIC DNA]</scope>
    <source>
        <strain evidence="1 2">ATCC 28783</strain>
    </source>
</reference>
<evidence type="ECO:0000313" key="2">
    <source>
        <dbReference type="Proteomes" id="UP000289152"/>
    </source>
</evidence>
<protein>
    <submittedName>
        <fullName evidence="1">Uncharacterized protein</fullName>
    </submittedName>
</protein>
<gene>
    <name evidence="1" type="ORF">M231_07026</name>
</gene>
<evidence type="ECO:0000313" key="1">
    <source>
        <dbReference type="EMBL" id="RXK35698.1"/>
    </source>
</evidence>
<keyword evidence="2" id="KW-1185">Reference proteome</keyword>
<proteinExistence type="predicted"/>
<comment type="caution">
    <text evidence="1">The sequence shown here is derived from an EMBL/GenBank/DDBJ whole genome shotgun (WGS) entry which is preliminary data.</text>
</comment>
<dbReference type="Proteomes" id="UP000289152">
    <property type="component" value="Unassembled WGS sequence"/>
</dbReference>
<name>A0A4Q1BA95_TREME</name>
<sequence length="164" mass="18856">MALRDVLSRDQTFVVKVKVPTTSRTINLDTTIRSQAEAVGTLFEAMSWDGSRPVTQKGTVGHVSALADTAWALRPDLQGKELLDACFGAVFRSDYYQQRTEPDTRQVRAKRAILRRMIMDRSEKFEEPVEPHYDDHSKERQAANRVSLFTIYPMNHTDWSRPRD</sequence>